<dbReference type="AlphaFoldDB" id="A0AAJ0DD04"/>
<organism evidence="1 2">
    <name type="scientific">Extremus antarcticus</name>
    <dbReference type="NCBI Taxonomy" id="702011"/>
    <lineage>
        <taxon>Eukaryota</taxon>
        <taxon>Fungi</taxon>
        <taxon>Dikarya</taxon>
        <taxon>Ascomycota</taxon>
        <taxon>Pezizomycotina</taxon>
        <taxon>Dothideomycetes</taxon>
        <taxon>Dothideomycetidae</taxon>
        <taxon>Mycosphaerellales</taxon>
        <taxon>Extremaceae</taxon>
        <taxon>Extremus</taxon>
    </lineage>
</organism>
<evidence type="ECO:0000313" key="1">
    <source>
        <dbReference type="EMBL" id="KAK3051528.1"/>
    </source>
</evidence>
<dbReference type="Proteomes" id="UP001271007">
    <property type="component" value="Unassembled WGS sequence"/>
</dbReference>
<dbReference type="EMBL" id="JAWDJX010000025">
    <property type="protein sequence ID" value="KAK3051528.1"/>
    <property type="molecule type" value="Genomic_DNA"/>
</dbReference>
<gene>
    <name evidence="1" type="ORF">LTR09_007183</name>
</gene>
<keyword evidence="2" id="KW-1185">Reference proteome</keyword>
<reference evidence="1" key="1">
    <citation type="submission" date="2023-04" db="EMBL/GenBank/DDBJ databases">
        <title>Black Yeasts Isolated from many extreme environments.</title>
        <authorList>
            <person name="Coleine C."/>
            <person name="Stajich J.E."/>
            <person name="Selbmann L."/>
        </authorList>
    </citation>
    <scope>NUCLEOTIDE SEQUENCE</scope>
    <source>
        <strain evidence="1">CCFEE 5312</strain>
    </source>
</reference>
<evidence type="ECO:0000313" key="2">
    <source>
        <dbReference type="Proteomes" id="UP001271007"/>
    </source>
</evidence>
<comment type="caution">
    <text evidence="1">The sequence shown here is derived from an EMBL/GenBank/DDBJ whole genome shotgun (WGS) entry which is preliminary data.</text>
</comment>
<name>A0AAJ0DD04_9PEZI</name>
<sequence>MPQTIRTLEPYMQNLDGYSSTTTNITTLPTMDPPTYTPSAPAAPPPPHRSILDLRAQILAHGTIIKPQNDSQYGPEDHIELLVAKTPKLTSSQQAYRTQNFNEKQSSKMRPDGTFDFQLARQQTAGSLSAASSSSAGADRKHYAVLVRRNGSNERIRIIIKGEPKDTIEEALEWMLERTQMIVHDMVVKNSKQDVDECVIM</sequence>
<accession>A0AAJ0DD04</accession>
<proteinExistence type="predicted"/>
<protein>
    <submittedName>
        <fullName evidence="1">Uncharacterized protein</fullName>
    </submittedName>
</protein>